<organism evidence="2 3">
    <name type="scientific">Cardamine amara subsp. amara</name>
    <dbReference type="NCBI Taxonomy" id="228776"/>
    <lineage>
        <taxon>Eukaryota</taxon>
        <taxon>Viridiplantae</taxon>
        <taxon>Streptophyta</taxon>
        <taxon>Embryophyta</taxon>
        <taxon>Tracheophyta</taxon>
        <taxon>Spermatophyta</taxon>
        <taxon>Magnoliopsida</taxon>
        <taxon>eudicotyledons</taxon>
        <taxon>Gunneridae</taxon>
        <taxon>Pentapetalae</taxon>
        <taxon>rosids</taxon>
        <taxon>malvids</taxon>
        <taxon>Brassicales</taxon>
        <taxon>Brassicaceae</taxon>
        <taxon>Cardamineae</taxon>
        <taxon>Cardamine</taxon>
    </lineage>
</organism>
<protein>
    <submittedName>
        <fullName evidence="2">F-box/kelch-repeat protein</fullName>
    </submittedName>
</protein>
<accession>A0ABD0Z6V5</accession>
<name>A0ABD0Z6V5_CARAN</name>
<dbReference type="Gene3D" id="2.120.10.80">
    <property type="entry name" value="Kelch-type beta propeller"/>
    <property type="match status" value="1"/>
</dbReference>
<dbReference type="AlphaFoldDB" id="A0ABD0Z6V5"/>
<proteinExistence type="predicted"/>
<dbReference type="InterPro" id="IPR050354">
    <property type="entry name" value="F-box/kelch-repeat_ARATH"/>
</dbReference>
<sequence length="266" mass="30508">MAVPRAAAAAAVLGGKIYVFGGCWGKKVDSLDWAEVFDPKTQTWDTLPPMPDRDIRMLHIHDSIVVREEKVYAIVGKDITYYYSPNEGQWTRGNTTPPQRNPRDWCMIDKLIYCIDRKGHLCWCEPEDLEREPQGMYYWRRVKGLDSLNKKTLSTSRLVHFDSKLGALWEAHRITTGSNKKLIDILPGARLSTCGGNIVLFWDVINGDQLEIWFAEISLERRKALEMWGNIIGPEMWGNIVSSHFVMTVDPFLDHYKVLHSVSVNL</sequence>
<dbReference type="PANTHER" id="PTHR24414:SF23">
    <property type="entry name" value="F-BOX_KELCH-REPEAT PROTEIN SKIP6"/>
    <property type="match status" value="1"/>
</dbReference>
<feature type="domain" description="FKB95-like N-terminal Kelch" evidence="1">
    <location>
        <begin position="1"/>
        <end position="172"/>
    </location>
</feature>
<comment type="caution">
    <text evidence="2">The sequence shown here is derived from an EMBL/GenBank/DDBJ whole genome shotgun (WGS) entry which is preliminary data.</text>
</comment>
<keyword evidence="3" id="KW-1185">Reference proteome</keyword>
<evidence type="ECO:0000313" key="2">
    <source>
        <dbReference type="EMBL" id="KAL1190417.1"/>
    </source>
</evidence>
<evidence type="ECO:0000313" key="3">
    <source>
        <dbReference type="Proteomes" id="UP001558713"/>
    </source>
</evidence>
<dbReference type="InterPro" id="IPR015915">
    <property type="entry name" value="Kelch-typ_b-propeller"/>
</dbReference>
<reference evidence="2 3" key="1">
    <citation type="submission" date="2024-04" db="EMBL/GenBank/DDBJ databases">
        <title>Genome assembly C_amara_ONT_v2.</title>
        <authorList>
            <person name="Yant L."/>
            <person name="Moore C."/>
            <person name="Slenker M."/>
        </authorList>
    </citation>
    <scope>NUCLEOTIDE SEQUENCE [LARGE SCALE GENOMIC DNA]</scope>
    <source>
        <tissue evidence="2">Leaf</tissue>
    </source>
</reference>
<dbReference type="SUPFAM" id="SSF117281">
    <property type="entry name" value="Kelch motif"/>
    <property type="match status" value="1"/>
</dbReference>
<gene>
    <name evidence="2" type="ORF">V5N11_016798</name>
</gene>
<dbReference type="Pfam" id="PF25210">
    <property type="entry name" value="Kelch_FKB95"/>
    <property type="match status" value="1"/>
</dbReference>
<dbReference type="EMBL" id="JBANAX010000877">
    <property type="protein sequence ID" value="KAL1190417.1"/>
    <property type="molecule type" value="Genomic_DNA"/>
</dbReference>
<dbReference type="InterPro" id="IPR057499">
    <property type="entry name" value="Kelch_FKB95"/>
</dbReference>
<dbReference type="Proteomes" id="UP001558713">
    <property type="component" value="Unassembled WGS sequence"/>
</dbReference>
<evidence type="ECO:0000259" key="1">
    <source>
        <dbReference type="Pfam" id="PF25210"/>
    </source>
</evidence>
<dbReference type="PANTHER" id="PTHR24414">
    <property type="entry name" value="F-BOX/KELCH-REPEAT PROTEIN SKIP4"/>
    <property type="match status" value="1"/>
</dbReference>